<evidence type="ECO:0000313" key="3">
    <source>
        <dbReference type="Proteomes" id="UP001055159"/>
    </source>
</evidence>
<name>A0A9X3BQ52_9MYCO</name>
<gene>
    <name evidence="1" type="ORF">H7H73_11360</name>
    <name evidence="2" type="ORF">MJO55_21660</name>
</gene>
<dbReference type="Proteomes" id="UP001140272">
    <property type="component" value="Unassembled WGS sequence"/>
</dbReference>
<dbReference type="EMBL" id="JACKRN010000419">
    <property type="protein sequence ID" value="MCV7070930.1"/>
    <property type="molecule type" value="Genomic_DNA"/>
</dbReference>
<evidence type="ECO:0000313" key="1">
    <source>
        <dbReference type="EMBL" id="MCV7070930.1"/>
    </source>
</evidence>
<reference evidence="1" key="1">
    <citation type="submission" date="2020-07" db="EMBL/GenBank/DDBJ databases">
        <authorList>
            <person name="Pettersson B.M.F."/>
            <person name="Behra P.R.K."/>
            <person name="Ramesh M."/>
            <person name="Das S."/>
            <person name="Dasgupta S."/>
            <person name="Kirsebom L.A."/>
        </authorList>
    </citation>
    <scope>NUCLEOTIDE SEQUENCE</scope>
    <source>
        <strain evidence="1">DSM 45406</strain>
    </source>
</reference>
<evidence type="ECO:0000313" key="4">
    <source>
        <dbReference type="Proteomes" id="UP001140272"/>
    </source>
</evidence>
<dbReference type="EMBL" id="CP092427">
    <property type="protein sequence ID" value="ULP35830.1"/>
    <property type="molecule type" value="Genomic_DNA"/>
</dbReference>
<keyword evidence="3" id="KW-1185">Reference proteome</keyword>
<accession>A0A9X3BQ52</accession>
<reference evidence="2" key="3">
    <citation type="submission" date="2022-08" db="EMBL/GenBank/DDBJ databases">
        <title>Whole genome sequencing of non-tuberculosis mycobacteria type-strains.</title>
        <authorList>
            <person name="Igarashi Y."/>
            <person name="Osugi A."/>
            <person name="Mitarai S."/>
        </authorList>
    </citation>
    <scope>NUCLEOTIDE SEQUENCE</scope>
    <source>
        <strain evidence="2">JCM 16372</strain>
    </source>
</reference>
<dbReference type="RefSeq" id="WP_043411960.1">
    <property type="nucleotide sequence ID" value="NZ_CP092427.2"/>
</dbReference>
<reference evidence="1" key="2">
    <citation type="journal article" date="2022" name="BMC Genomics">
        <title>Comparative genome analysis of mycobacteria focusing on tRNA and non-coding RNA.</title>
        <authorList>
            <person name="Behra P.R.K."/>
            <person name="Pettersson B.M.F."/>
            <person name="Ramesh M."/>
            <person name="Das S."/>
            <person name="Dasgupta S."/>
            <person name="Kirsebom L.A."/>
        </authorList>
    </citation>
    <scope>NUCLEOTIDE SEQUENCE</scope>
    <source>
        <strain evidence="1">DSM 45406</strain>
    </source>
</reference>
<protein>
    <submittedName>
        <fullName evidence="1">Uncharacterized protein</fullName>
    </submittedName>
</protein>
<organism evidence="1 4">
    <name type="scientific">Mycolicibacterium rufum</name>
    <dbReference type="NCBI Taxonomy" id="318424"/>
    <lineage>
        <taxon>Bacteria</taxon>
        <taxon>Bacillati</taxon>
        <taxon>Actinomycetota</taxon>
        <taxon>Actinomycetes</taxon>
        <taxon>Mycobacteriales</taxon>
        <taxon>Mycobacteriaceae</taxon>
        <taxon>Mycolicibacterium</taxon>
    </lineage>
</organism>
<proteinExistence type="predicted"/>
<dbReference type="Proteomes" id="UP001055159">
    <property type="component" value="Chromosome"/>
</dbReference>
<sequence>MSTHAAVEKVDPRRIAKGDVIKDPAADRWLTVHEVTTISAAVTGAYSFYGSGPDDRVTFEGHELVTRRIGD</sequence>
<evidence type="ECO:0000313" key="2">
    <source>
        <dbReference type="EMBL" id="ULP35830.1"/>
    </source>
</evidence>
<dbReference type="AlphaFoldDB" id="A0A9X3BQ52"/>